<evidence type="ECO:0000313" key="2">
    <source>
        <dbReference type="EMBL" id="GGG90227.1"/>
    </source>
</evidence>
<name>A0ABQ1XE12_9PROT</name>
<accession>A0ABQ1XE12</accession>
<evidence type="ECO:0000256" key="1">
    <source>
        <dbReference type="SAM" id="SignalP"/>
    </source>
</evidence>
<evidence type="ECO:0008006" key="4">
    <source>
        <dbReference type="Google" id="ProtNLM"/>
    </source>
</evidence>
<sequence length="198" mass="21191">MLTRTLILAGCAGLSIIMTGAAHSQQSGCSRSAVHSAFDFWEGAWNVYGADGAFAGHNRISAGGGGRVLHEHWQPVRAGMDGHSLNFVDLHTGQWRQIWVSANVHIDYSGAPYGDDSMHLEGEITYFRPGAGHRSAGFRGRWQKLENGHVIQHFQQHDAETGTWTDWALLTYVPSGIDPNGAAPAAGTTGPASPGGLF</sequence>
<dbReference type="EMBL" id="BMFS01000001">
    <property type="protein sequence ID" value="GGG90227.1"/>
    <property type="molecule type" value="Genomic_DNA"/>
</dbReference>
<dbReference type="RefSeq" id="WP_188450647.1">
    <property type="nucleotide sequence ID" value="NZ_BMFS01000001.1"/>
</dbReference>
<feature type="chain" id="PRO_5045832205" description="DUF1579 domain-containing protein" evidence="1">
    <location>
        <begin position="25"/>
        <end position="198"/>
    </location>
</feature>
<comment type="caution">
    <text evidence="2">The sequence shown here is derived from an EMBL/GenBank/DDBJ whole genome shotgun (WGS) entry which is preliminary data.</text>
</comment>
<feature type="signal peptide" evidence="1">
    <location>
        <begin position="1"/>
        <end position="24"/>
    </location>
</feature>
<gene>
    <name evidence="2" type="ORF">GCM10007420_01600</name>
</gene>
<organism evidence="2 3">
    <name type="scientific">Glycocaulis albus</name>
    <dbReference type="NCBI Taxonomy" id="1382801"/>
    <lineage>
        <taxon>Bacteria</taxon>
        <taxon>Pseudomonadati</taxon>
        <taxon>Pseudomonadota</taxon>
        <taxon>Alphaproteobacteria</taxon>
        <taxon>Maricaulales</taxon>
        <taxon>Maricaulaceae</taxon>
        <taxon>Glycocaulis</taxon>
    </lineage>
</organism>
<reference evidence="3" key="1">
    <citation type="journal article" date="2019" name="Int. J. Syst. Evol. Microbiol.">
        <title>The Global Catalogue of Microorganisms (GCM) 10K type strain sequencing project: providing services to taxonomists for standard genome sequencing and annotation.</title>
        <authorList>
            <consortium name="The Broad Institute Genomics Platform"/>
            <consortium name="The Broad Institute Genome Sequencing Center for Infectious Disease"/>
            <person name="Wu L."/>
            <person name="Ma J."/>
        </authorList>
    </citation>
    <scope>NUCLEOTIDE SEQUENCE [LARGE SCALE GENOMIC DNA]</scope>
    <source>
        <strain evidence="3">CGMCC 1.12766</strain>
    </source>
</reference>
<protein>
    <recommendedName>
        <fullName evidence="4">DUF1579 domain-containing protein</fullName>
    </recommendedName>
</protein>
<proteinExistence type="predicted"/>
<keyword evidence="3" id="KW-1185">Reference proteome</keyword>
<dbReference type="Proteomes" id="UP000648722">
    <property type="component" value="Unassembled WGS sequence"/>
</dbReference>
<keyword evidence="1" id="KW-0732">Signal</keyword>
<evidence type="ECO:0000313" key="3">
    <source>
        <dbReference type="Proteomes" id="UP000648722"/>
    </source>
</evidence>